<dbReference type="PANTHER" id="PTHR11188">
    <property type="entry name" value="ARRESTIN DOMAIN CONTAINING PROTEIN"/>
    <property type="match status" value="1"/>
</dbReference>
<dbReference type="Pfam" id="PF00339">
    <property type="entry name" value="Arrestin_N"/>
    <property type="match status" value="1"/>
</dbReference>
<keyword evidence="4" id="KW-1185">Reference proteome</keyword>
<dbReference type="GO" id="GO:0015031">
    <property type="term" value="P:protein transport"/>
    <property type="evidence" value="ECO:0007669"/>
    <property type="project" value="TreeGrafter"/>
</dbReference>
<dbReference type="Gene3D" id="2.60.40.640">
    <property type="match status" value="2"/>
</dbReference>
<evidence type="ECO:0000313" key="4">
    <source>
        <dbReference type="Proteomes" id="UP000789572"/>
    </source>
</evidence>
<dbReference type="PANTHER" id="PTHR11188:SF17">
    <property type="entry name" value="FI21816P1"/>
    <property type="match status" value="1"/>
</dbReference>
<dbReference type="InterPro" id="IPR050357">
    <property type="entry name" value="Arrestin_domain-protein"/>
</dbReference>
<dbReference type="OrthoDB" id="9984275at2759"/>
<evidence type="ECO:0000256" key="1">
    <source>
        <dbReference type="SAM" id="MobiDB-lite"/>
    </source>
</evidence>
<dbReference type="SUPFAM" id="SSF81296">
    <property type="entry name" value="E set domains"/>
    <property type="match status" value="1"/>
</dbReference>
<organism evidence="3 4">
    <name type="scientific">Paraglomus occultum</name>
    <dbReference type="NCBI Taxonomy" id="144539"/>
    <lineage>
        <taxon>Eukaryota</taxon>
        <taxon>Fungi</taxon>
        <taxon>Fungi incertae sedis</taxon>
        <taxon>Mucoromycota</taxon>
        <taxon>Glomeromycotina</taxon>
        <taxon>Glomeromycetes</taxon>
        <taxon>Paraglomerales</taxon>
        <taxon>Paraglomeraceae</taxon>
        <taxon>Paraglomus</taxon>
    </lineage>
</organism>
<feature type="region of interest" description="Disordered" evidence="1">
    <location>
        <begin position="1"/>
        <end position="21"/>
    </location>
</feature>
<feature type="compositionally biased region" description="Basic and acidic residues" evidence="1">
    <location>
        <begin position="1"/>
        <end position="19"/>
    </location>
</feature>
<dbReference type="InterPro" id="IPR014756">
    <property type="entry name" value="Ig_E-set"/>
</dbReference>
<dbReference type="SMART" id="SM01017">
    <property type="entry name" value="Arrestin_C"/>
    <property type="match status" value="1"/>
</dbReference>
<dbReference type="InterPro" id="IPR011022">
    <property type="entry name" value="Arrestin_C-like"/>
</dbReference>
<name>A0A9N8VMH5_9GLOM</name>
<dbReference type="AlphaFoldDB" id="A0A9N8VMH5"/>
<evidence type="ECO:0000259" key="2">
    <source>
        <dbReference type="SMART" id="SM01017"/>
    </source>
</evidence>
<dbReference type="InterPro" id="IPR014752">
    <property type="entry name" value="Arrestin-like_C"/>
</dbReference>
<sequence>MTRIWRQRESLSSAEDKKPSTGPRFGIDFEVGRTLTLRPDYIVRGVVVLTILEDENPLCVCDVMIRFKAEESVLAKFKDAAGLPLQESIKSTIFDCSEFIWSGAHEIQGVNMQGGDYCPWEELSAGVYHFPFAVKLPPVNFPPSIEGPKGFSIRYTWQPVLRTAGGTYIEGPALVTPFVPTTFAPPAEDWVYKKTLYKTSKDLTKKKELIDVEAVLLGNVFAPGDELSFTLRLTNHFNGRITFVHCSLRKHLEGPLDKDYPCENHERSLVSTERRCNIPSQKTDEIRFSLTIPRKHRHVPPAYTGRHIRVHYTLRCVIQAEIGKVLTKMQCHEIIIPITLASYAHITLENCVLPTYLTHEELKLEPFFFDPLQDFPPDDRIHFGDDYYMYENNLVLSQVNGYLYDHLNALDGESSTRSPNSGSGSGMCSEYSIGEWNIDSFTLASSVGSTDRVEQSAFARQILGNHM</sequence>
<dbReference type="Pfam" id="PF02752">
    <property type="entry name" value="Arrestin_C"/>
    <property type="match status" value="1"/>
</dbReference>
<dbReference type="InterPro" id="IPR011021">
    <property type="entry name" value="Arrestin-like_N"/>
</dbReference>
<accession>A0A9N8VMH5</accession>
<feature type="domain" description="Arrestin C-terminal-like" evidence="2">
    <location>
        <begin position="206"/>
        <end position="345"/>
    </location>
</feature>
<evidence type="ECO:0000313" key="3">
    <source>
        <dbReference type="EMBL" id="CAG8455937.1"/>
    </source>
</evidence>
<dbReference type="GO" id="GO:0005737">
    <property type="term" value="C:cytoplasm"/>
    <property type="evidence" value="ECO:0007669"/>
    <property type="project" value="TreeGrafter"/>
</dbReference>
<gene>
    <name evidence="3" type="ORF">POCULU_LOCUS297</name>
</gene>
<reference evidence="3" key="1">
    <citation type="submission" date="2021-06" db="EMBL/GenBank/DDBJ databases">
        <authorList>
            <person name="Kallberg Y."/>
            <person name="Tangrot J."/>
            <person name="Rosling A."/>
        </authorList>
    </citation>
    <scope>NUCLEOTIDE SEQUENCE</scope>
    <source>
        <strain evidence="3">IA702</strain>
    </source>
</reference>
<dbReference type="EMBL" id="CAJVPJ010000015">
    <property type="protein sequence ID" value="CAG8455937.1"/>
    <property type="molecule type" value="Genomic_DNA"/>
</dbReference>
<comment type="caution">
    <text evidence="3">The sequence shown here is derived from an EMBL/GenBank/DDBJ whole genome shotgun (WGS) entry which is preliminary data.</text>
</comment>
<protein>
    <submittedName>
        <fullName evidence="3">3865_t:CDS:1</fullName>
    </submittedName>
</protein>
<dbReference type="Proteomes" id="UP000789572">
    <property type="component" value="Unassembled WGS sequence"/>
</dbReference>
<proteinExistence type="predicted"/>